<dbReference type="RefSeq" id="WP_111865983.1">
    <property type="nucleotide sequence ID" value="NZ_QLYX01000004.1"/>
</dbReference>
<dbReference type="EMBL" id="QLYX01000004">
    <property type="protein sequence ID" value="RAY15315.1"/>
    <property type="molecule type" value="Genomic_DNA"/>
</dbReference>
<organism evidence="3 4">
    <name type="scientific">Actinomadura craniellae</name>
    <dbReference type="NCBI Taxonomy" id="2231787"/>
    <lineage>
        <taxon>Bacteria</taxon>
        <taxon>Bacillati</taxon>
        <taxon>Actinomycetota</taxon>
        <taxon>Actinomycetes</taxon>
        <taxon>Streptosporangiales</taxon>
        <taxon>Thermomonosporaceae</taxon>
        <taxon>Actinomadura</taxon>
    </lineage>
</organism>
<dbReference type="GO" id="GO:1990281">
    <property type="term" value="C:efflux pump complex"/>
    <property type="evidence" value="ECO:0007669"/>
    <property type="project" value="TreeGrafter"/>
</dbReference>
<proteinExistence type="predicted"/>
<comment type="caution">
    <text evidence="3">The sequence shown here is derived from an EMBL/GenBank/DDBJ whole genome shotgun (WGS) entry which is preliminary data.</text>
</comment>
<accession>A0A365H880</accession>
<feature type="region of interest" description="Disordered" evidence="1">
    <location>
        <begin position="98"/>
        <end position="134"/>
    </location>
</feature>
<dbReference type="PANTHER" id="PTHR30469">
    <property type="entry name" value="MULTIDRUG RESISTANCE PROTEIN MDTA"/>
    <property type="match status" value="1"/>
</dbReference>
<dbReference type="AlphaFoldDB" id="A0A365H880"/>
<evidence type="ECO:0000313" key="3">
    <source>
        <dbReference type="EMBL" id="RAY15315.1"/>
    </source>
</evidence>
<feature type="compositionally biased region" description="Low complexity" evidence="1">
    <location>
        <begin position="105"/>
        <end position="118"/>
    </location>
</feature>
<evidence type="ECO:0000256" key="1">
    <source>
        <dbReference type="SAM" id="MobiDB-lite"/>
    </source>
</evidence>
<protein>
    <submittedName>
        <fullName evidence="3">Efflux transporter periplasmic adaptor subunit</fullName>
    </submittedName>
</protein>
<reference evidence="3 4" key="1">
    <citation type="submission" date="2018-06" db="EMBL/GenBank/DDBJ databases">
        <title>Actinomadura craniellae sp. nov. isolated from marine sponge Craniella sp.</title>
        <authorList>
            <person name="Li L."/>
            <person name="Xu Q.H."/>
            <person name="Lin H.W."/>
            <person name="Lu Y.H."/>
        </authorList>
    </citation>
    <scope>NUCLEOTIDE SEQUENCE [LARGE SCALE GENOMIC DNA]</scope>
    <source>
        <strain evidence="3 4">LHW63021</strain>
    </source>
</reference>
<dbReference type="Gene3D" id="2.40.30.170">
    <property type="match status" value="1"/>
</dbReference>
<dbReference type="OrthoDB" id="3518416at2"/>
<dbReference type="Gene3D" id="2.40.50.100">
    <property type="match status" value="1"/>
</dbReference>
<dbReference type="PRINTS" id="PR01490">
    <property type="entry name" value="RTXTOXIND"/>
</dbReference>
<evidence type="ECO:0000259" key="2">
    <source>
        <dbReference type="Pfam" id="PF25989"/>
    </source>
</evidence>
<name>A0A365H880_9ACTN</name>
<feature type="compositionally biased region" description="Basic and acidic residues" evidence="1">
    <location>
        <begin position="125"/>
        <end position="134"/>
    </location>
</feature>
<feature type="domain" description="YknX-like C-terminal permuted SH3-like" evidence="2">
    <location>
        <begin position="379"/>
        <end position="445"/>
    </location>
</feature>
<dbReference type="Proteomes" id="UP000251891">
    <property type="component" value="Unassembled WGS sequence"/>
</dbReference>
<dbReference type="Gene3D" id="2.40.420.20">
    <property type="match status" value="1"/>
</dbReference>
<dbReference type="InterPro" id="IPR058637">
    <property type="entry name" value="YknX-like_C"/>
</dbReference>
<dbReference type="GO" id="GO:0015562">
    <property type="term" value="F:efflux transmembrane transporter activity"/>
    <property type="evidence" value="ECO:0007669"/>
    <property type="project" value="TreeGrafter"/>
</dbReference>
<dbReference type="SUPFAM" id="SSF111369">
    <property type="entry name" value="HlyD-like secretion proteins"/>
    <property type="match status" value="1"/>
</dbReference>
<evidence type="ECO:0000313" key="4">
    <source>
        <dbReference type="Proteomes" id="UP000251891"/>
    </source>
</evidence>
<gene>
    <name evidence="3" type="ORF">DPM19_11455</name>
</gene>
<keyword evidence="4" id="KW-1185">Reference proteome</keyword>
<dbReference type="Pfam" id="PF25989">
    <property type="entry name" value="YknX_C"/>
    <property type="match status" value="1"/>
</dbReference>
<dbReference type="PROSITE" id="PS51257">
    <property type="entry name" value="PROKAR_LIPOPROTEIN"/>
    <property type="match status" value="1"/>
</dbReference>
<sequence>MALRRYVPPALAALTALGLAGACTGDDERPRVRIGTVGTSDVAEVVEVPATVAARRTSSLRAPAEGVIRRLHVADGDRVRRGQVLARLDSPTAREQLAEARAADRAAGGSVPAAPAGVDLGSFQRHTDRTARRGFTEARRIAREVPDPGQRARVLAEITRAEADYAAAAAAARAAVARLNAGLGGVGAALSSITAAQRVQTRAAVLAAERTVEALTIRAPFAGVASLGGPAGSPGGLPSPPPGAAGAAGALSGLAGLGGAPRDAASIAEGAPVTAGDAVVTVTDVSRLTLSADVDETDVLRVDQGTPADVELDALPGVRYTAVVTGVGVTPQQQSAGGVTYRVTLSLGAGTGSGGAAAPRPKPGMSAVADLRVREARGVLSVPSAAVVTSGRETTVWVVTDGRARRRAVRLGAQGDSLVQVLGGLAPGERIVTSRVDTVEQGQEVP</sequence>